<evidence type="ECO:0000313" key="2">
    <source>
        <dbReference type="Proteomes" id="UP000565205"/>
    </source>
</evidence>
<sequence length="42" mass="4101">MSAQSVRAFLAARAPDIAVIEAHASTATVADAAAVHGVAPGQ</sequence>
<name>A0A850NMN6_9PROT</name>
<dbReference type="EMBL" id="JABXXQ010000268">
    <property type="protein sequence ID" value="NVN31031.1"/>
    <property type="molecule type" value="Genomic_DNA"/>
</dbReference>
<dbReference type="AlphaFoldDB" id="A0A850NMN6"/>
<gene>
    <name evidence="1" type="ORF">HUK83_11880</name>
</gene>
<organism evidence="1 2">
    <name type="scientific">Endobacter medicaginis</name>
    <dbReference type="NCBI Taxonomy" id="1181271"/>
    <lineage>
        <taxon>Bacteria</taxon>
        <taxon>Pseudomonadati</taxon>
        <taxon>Pseudomonadota</taxon>
        <taxon>Alphaproteobacteria</taxon>
        <taxon>Acetobacterales</taxon>
        <taxon>Acetobacteraceae</taxon>
        <taxon>Endobacter</taxon>
    </lineage>
</organism>
<accession>A0A850NMN6</accession>
<comment type="caution">
    <text evidence="1">The sequence shown here is derived from an EMBL/GenBank/DDBJ whole genome shotgun (WGS) entry which is preliminary data.</text>
</comment>
<feature type="non-terminal residue" evidence="1">
    <location>
        <position position="42"/>
    </location>
</feature>
<protein>
    <submittedName>
        <fullName evidence="1">YbaK/EbsC family protein</fullName>
    </submittedName>
</protein>
<dbReference type="Proteomes" id="UP000565205">
    <property type="component" value="Unassembled WGS sequence"/>
</dbReference>
<reference evidence="1 2" key="1">
    <citation type="submission" date="2020-06" db="EMBL/GenBank/DDBJ databases">
        <title>Description of novel acetic acid bacteria.</title>
        <authorList>
            <person name="Sombolestani A."/>
        </authorList>
    </citation>
    <scope>NUCLEOTIDE SEQUENCE [LARGE SCALE GENOMIC DNA]</scope>
    <source>
        <strain evidence="1 2">LMG 26838</strain>
    </source>
</reference>
<proteinExistence type="predicted"/>
<evidence type="ECO:0000313" key="1">
    <source>
        <dbReference type="EMBL" id="NVN31031.1"/>
    </source>
</evidence>